<accession>A0A2N5AIU8</accession>
<reference evidence="1 2" key="1">
    <citation type="submission" date="2017-11" db="EMBL/GenBank/DDBJ databases">
        <authorList>
            <person name="Han C.G."/>
        </authorList>
    </citation>
    <scope>NUCLEOTIDE SEQUENCE [LARGE SCALE GENOMIC DNA]</scope>
    <source>
        <strain evidence="1 2">A5</strain>
    </source>
</reference>
<comment type="caution">
    <text evidence="1">The sequence shown here is derived from an EMBL/GenBank/DDBJ whole genome shotgun (WGS) entry which is preliminary data.</text>
</comment>
<reference evidence="1 2" key="2">
    <citation type="submission" date="2018-01" db="EMBL/GenBank/DDBJ databases">
        <title>Genomic study of Klebsiella pneumoniae.</title>
        <authorList>
            <person name="Yang Y."/>
            <person name="Bicalho R."/>
        </authorList>
    </citation>
    <scope>NUCLEOTIDE SEQUENCE [LARGE SCALE GENOMIC DNA]</scope>
    <source>
        <strain evidence="1 2">A5</strain>
    </source>
</reference>
<name>A0A2N5AIU8_KLEVA</name>
<organism evidence="1 2">
    <name type="scientific">Klebsiella variicola</name>
    <dbReference type="NCBI Taxonomy" id="244366"/>
    <lineage>
        <taxon>Bacteria</taxon>
        <taxon>Pseudomonadati</taxon>
        <taxon>Pseudomonadota</taxon>
        <taxon>Gammaproteobacteria</taxon>
        <taxon>Enterobacterales</taxon>
        <taxon>Enterobacteriaceae</taxon>
        <taxon>Klebsiella/Raoultella group</taxon>
        <taxon>Klebsiella</taxon>
        <taxon>Klebsiella pneumoniae complex</taxon>
    </lineage>
</organism>
<proteinExistence type="predicted"/>
<dbReference type="Proteomes" id="UP000234473">
    <property type="component" value="Unassembled WGS sequence"/>
</dbReference>
<feature type="non-terminal residue" evidence="1">
    <location>
        <position position="1"/>
    </location>
</feature>
<evidence type="ECO:0000313" key="2">
    <source>
        <dbReference type="Proteomes" id="UP000234473"/>
    </source>
</evidence>
<sequence length="112" mass="12882">LVMSDVGNKPDTSNALRRYWRQERARAFAHCASVPEVLKSLVAREMFNIYRRALYELNSHKELSLGLIHIQELATQNADALRIHIKIMMRLIRLWQLSGLTSIGQSEFCEAA</sequence>
<dbReference type="EMBL" id="PICB01000333">
    <property type="protein sequence ID" value="PLP46797.1"/>
    <property type="molecule type" value="Genomic_DNA"/>
</dbReference>
<dbReference type="AlphaFoldDB" id="A0A2N5AIU8"/>
<gene>
    <name evidence="1" type="ORF">CWM98_08790</name>
</gene>
<evidence type="ECO:0000313" key="1">
    <source>
        <dbReference type="EMBL" id="PLP46797.1"/>
    </source>
</evidence>
<protein>
    <submittedName>
        <fullName evidence="1">Phosphoadenosine phosphosulfate reductase</fullName>
    </submittedName>
</protein>